<accession>A0A1T4R475</accession>
<sequence>MILKSEQIGMGTGVPSHRGVKSSFLLLREVKRRSNPCMRPDCFTTFAMTVNQTDAMTGKMTFAMNGGNEVSL</sequence>
<dbReference type="AlphaFoldDB" id="A0A1T4R475"/>
<gene>
    <name evidence="1" type="ORF">SAMN02745108_02532</name>
</gene>
<organism evidence="1 2">
    <name type="scientific">Fibrobacter intestinalis</name>
    <dbReference type="NCBI Taxonomy" id="28122"/>
    <lineage>
        <taxon>Bacteria</taxon>
        <taxon>Pseudomonadati</taxon>
        <taxon>Fibrobacterota</taxon>
        <taxon>Fibrobacteria</taxon>
        <taxon>Fibrobacterales</taxon>
        <taxon>Fibrobacteraceae</taxon>
        <taxon>Fibrobacter</taxon>
    </lineage>
</organism>
<dbReference type="STRING" id="28122.SAMN02745108_02532"/>
<reference evidence="1 2" key="1">
    <citation type="submission" date="2017-02" db="EMBL/GenBank/DDBJ databases">
        <authorList>
            <person name="Peterson S.W."/>
        </authorList>
    </citation>
    <scope>NUCLEOTIDE SEQUENCE [LARGE SCALE GENOMIC DNA]</scope>
    <source>
        <strain evidence="1 2">ATCC 43854</strain>
    </source>
</reference>
<proteinExistence type="predicted"/>
<evidence type="ECO:0000313" key="2">
    <source>
        <dbReference type="Proteomes" id="UP000190449"/>
    </source>
</evidence>
<dbReference type="Proteomes" id="UP000190449">
    <property type="component" value="Unassembled WGS sequence"/>
</dbReference>
<protein>
    <submittedName>
        <fullName evidence="1">Uncharacterized protein</fullName>
    </submittedName>
</protein>
<dbReference type="EMBL" id="FUWU01000061">
    <property type="protein sequence ID" value="SKA10677.1"/>
    <property type="molecule type" value="Genomic_DNA"/>
</dbReference>
<name>A0A1T4R475_9BACT</name>
<evidence type="ECO:0000313" key="1">
    <source>
        <dbReference type="EMBL" id="SKA10677.1"/>
    </source>
</evidence>